<dbReference type="PROSITE" id="PS50181">
    <property type="entry name" value="FBOX"/>
    <property type="match status" value="1"/>
</dbReference>
<dbReference type="Gene3D" id="1.20.1280.50">
    <property type="match status" value="1"/>
</dbReference>
<name>A0ABQ4Z0D6_9ASTR</name>
<proteinExistence type="predicted"/>
<dbReference type="InterPro" id="IPR050796">
    <property type="entry name" value="SCF_F-box_component"/>
</dbReference>
<dbReference type="InterPro" id="IPR001810">
    <property type="entry name" value="F-box_dom"/>
</dbReference>
<dbReference type="SUPFAM" id="SSF81383">
    <property type="entry name" value="F-box domain"/>
    <property type="match status" value="1"/>
</dbReference>
<reference evidence="2" key="1">
    <citation type="journal article" date="2022" name="Int. J. Mol. Sci.">
        <title>Draft Genome of Tanacetum Coccineum: Genomic Comparison of Closely Related Tanacetum-Family Plants.</title>
        <authorList>
            <person name="Yamashiro T."/>
            <person name="Shiraishi A."/>
            <person name="Nakayama K."/>
            <person name="Satake H."/>
        </authorList>
    </citation>
    <scope>NUCLEOTIDE SEQUENCE</scope>
</reference>
<evidence type="ECO:0000313" key="3">
    <source>
        <dbReference type="Proteomes" id="UP001151760"/>
    </source>
</evidence>
<feature type="domain" description="F-box" evidence="1">
    <location>
        <begin position="1"/>
        <end position="45"/>
    </location>
</feature>
<dbReference type="Proteomes" id="UP001151760">
    <property type="component" value="Unassembled WGS sequence"/>
</dbReference>
<dbReference type="InterPro" id="IPR036047">
    <property type="entry name" value="F-box-like_dom_sf"/>
</dbReference>
<organism evidence="2 3">
    <name type="scientific">Tanacetum coccineum</name>
    <dbReference type="NCBI Taxonomy" id="301880"/>
    <lineage>
        <taxon>Eukaryota</taxon>
        <taxon>Viridiplantae</taxon>
        <taxon>Streptophyta</taxon>
        <taxon>Embryophyta</taxon>
        <taxon>Tracheophyta</taxon>
        <taxon>Spermatophyta</taxon>
        <taxon>Magnoliopsida</taxon>
        <taxon>eudicotyledons</taxon>
        <taxon>Gunneridae</taxon>
        <taxon>Pentapetalae</taxon>
        <taxon>asterids</taxon>
        <taxon>campanulids</taxon>
        <taxon>Asterales</taxon>
        <taxon>Asteraceae</taxon>
        <taxon>Asteroideae</taxon>
        <taxon>Anthemideae</taxon>
        <taxon>Anthemidinae</taxon>
        <taxon>Tanacetum</taxon>
    </lineage>
</organism>
<evidence type="ECO:0000313" key="2">
    <source>
        <dbReference type="EMBL" id="GJS82612.1"/>
    </source>
</evidence>
<dbReference type="Pfam" id="PF00646">
    <property type="entry name" value="F-box"/>
    <property type="match status" value="1"/>
</dbReference>
<dbReference type="PANTHER" id="PTHR31672">
    <property type="entry name" value="BNACNNG10540D PROTEIN"/>
    <property type="match status" value="1"/>
</dbReference>
<dbReference type="SMART" id="SM00256">
    <property type="entry name" value="FBOX"/>
    <property type="match status" value="1"/>
</dbReference>
<evidence type="ECO:0000259" key="1">
    <source>
        <dbReference type="PROSITE" id="PS50181"/>
    </source>
</evidence>
<comment type="caution">
    <text evidence="2">The sequence shown here is derived from an EMBL/GenBank/DDBJ whole genome shotgun (WGS) entry which is preliminary data.</text>
</comment>
<reference evidence="2" key="2">
    <citation type="submission" date="2022-01" db="EMBL/GenBank/DDBJ databases">
        <authorList>
            <person name="Yamashiro T."/>
            <person name="Shiraishi A."/>
            <person name="Satake H."/>
            <person name="Nakayama K."/>
        </authorList>
    </citation>
    <scope>NUCLEOTIDE SEQUENCE</scope>
</reference>
<accession>A0ABQ4Z0D6</accession>
<dbReference type="EMBL" id="BQNB010010837">
    <property type="protein sequence ID" value="GJS82612.1"/>
    <property type="molecule type" value="Genomic_DNA"/>
</dbReference>
<keyword evidence="3" id="KW-1185">Reference proteome</keyword>
<dbReference type="PANTHER" id="PTHR31672:SF10">
    <property type="entry name" value="F-BOX DOMAIN-CONTAINING PROTEIN"/>
    <property type="match status" value="1"/>
</dbReference>
<gene>
    <name evidence="2" type="ORF">Tco_0749153</name>
</gene>
<protein>
    <submittedName>
        <fullName evidence="2">SKP1-like protein 1B</fullName>
    </submittedName>
</protein>
<sequence>MSDNIPLEIQMEIMQRLPIKSLLQFRTVSKTWKSFIDSWKFIVSYGVRPSKPSRLLVSFEEDEVVRNYLCLLADDNFSSTQSNTFLHLFVI</sequence>